<keyword evidence="2" id="KW-1185">Reference proteome</keyword>
<comment type="caution">
    <text evidence="1">The sequence shown here is derived from an EMBL/GenBank/DDBJ whole genome shotgun (WGS) entry which is preliminary data.</text>
</comment>
<evidence type="ECO:0000313" key="1">
    <source>
        <dbReference type="EMBL" id="OAF66427.1"/>
    </source>
</evidence>
<sequence length="51" mass="6220">MSAPEIEMHWNVEGVKVLLEADYMRMKYKVIQVQKTHDISTEYFKEIRIQY</sequence>
<name>A0A177AWM9_9BILA</name>
<reference evidence="1 2" key="1">
    <citation type="submission" date="2016-04" db="EMBL/GenBank/DDBJ databases">
        <title>The genome of Intoshia linei affirms orthonectids as highly simplified spiralians.</title>
        <authorList>
            <person name="Mikhailov K.V."/>
            <person name="Slusarev G.S."/>
            <person name="Nikitin M.A."/>
            <person name="Logacheva M.D."/>
            <person name="Penin A."/>
            <person name="Aleoshin V."/>
            <person name="Panchin Y.V."/>
        </authorList>
    </citation>
    <scope>NUCLEOTIDE SEQUENCE [LARGE SCALE GENOMIC DNA]</scope>
    <source>
        <strain evidence="1">Intl2013</strain>
        <tissue evidence="1">Whole animal</tissue>
    </source>
</reference>
<accession>A0A177AWM9</accession>
<protein>
    <submittedName>
        <fullName evidence="1">Uncharacterized protein</fullName>
    </submittedName>
</protein>
<dbReference type="AlphaFoldDB" id="A0A177AWM9"/>
<dbReference type="EMBL" id="LWCA01000936">
    <property type="protein sequence ID" value="OAF66427.1"/>
    <property type="molecule type" value="Genomic_DNA"/>
</dbReference>
<gene>
    <name evidence="1" type="ORF">A3Q56_05852</name>
</gene>
<proteinExistence type="predicted"/>
<organism evidence="1 2">
    <name type="scientific">Intoshia linei</name>
    <dbReference type="NCBI Taxonomy" id="1819745"/>
    <lineage>
        <taxon>Eukaryota</taxon>
        <taxon>Metazoa</taxon>
        <taxon>Spiralia</taxon>
        <taxon>Lophotrochozoa</taxon>
        <taxon>Mesozoa</taxon>
        <taxon>Orthonectida</taxon>
        <taxon>Rhopaluridae</taxon>
        <taxon>Intoshia</taxon>
    </lineage>
</organism>
<dbReference type="Proteomes" id="UP000078046">
    <property type="component" value="Unassembled WGS sequence"/>
</dbReference>
<evidence type="ECO:0000313" key="2">
    <source>
        <dbReference type="Proteomes" id="UP000078046"/>
    </source>
</evidence>